<evidence type="ECO:0000313" key="2">
    <source>
        <dbReference type="Proteomes" id="UP000681317"/>
    </source>
</evidence>
<proteinExistence type="predicted"/>
<evidence type="ECO:0008006" key="3">
    <source>
        <dbReference type="Google" id="ProtNLM"/>
    </source>
</evidence>
<name>A0ABN6FNJ0_9GAMM</name>
<protein>
    <recommendedName>
        <fullName evidence="3">Tetratricopeptide repeat protein</fullName>
    </recommendedName>
</protein>
<evidence type="ECO:0000313" key="1">
    <source>
        <dbReference type="EMBL" id="BCT91092.1"/>
    </source>
</evidence>
<accession>A0ABN6FNJ0</accession>
<organism evidence="1 2">
    <name type="scientific">Noviluteimonas caseinilytica</name>
    <dbReference type="NCBI Taxonomy" id="2675101"/>
    <lineage>
        <taxon>Bacteria</taxon>
        <taxon>Pseudomonadati</taxon>
        <taxon>Pseudomonadota</taxon>
        <taxon>Gammaproteobacteria</taxon>
        <taxon>Lysobacterales</taxon>
        <taxon>Lysobacteraceae</taxon>
        <taxon>Noviluteimonas</taxon>
    </lineage>
</organism>
<gene>
    <name evidence="1" type="ORF">LYSCAS_01160</name>
</gene>
<dbReference type="Gene3D" id="1.25.40.10">
    <property type="entry name" value="Tetratricopeptide repeat domain"/>
    <property type="match status" value="1"/>
</dbReference>
<dbReference type="SUPFAM" id="SSF48452">
    <property type="entry name" value="TPR-like"/>
    <property type="match status" value="1"/>
</dbReference>
<dbReference type="RefSeq" id="WP_213435124.1">
    <property type="nucleotide sequence ID" value="NZ_AP024545.1"/>
</dbReference>
<sequence>MKQAIGWLLASMVCACTAVEPPPPIESLASITARMDVPGGAGRSLEGIPAALDAWLKQHPDSAEAWIQYARYHLKSGHRYGRVYEDDALVAAYNALDRAEKLAPGDPDIDTVRGHVVDLLGWTDDAETIFARAEQHGADASPWFRLYRAEFHQHQGRTTDAKRDCDNVAARKNLSPLQRLVADECRRDAYWAQGDLAMTEHLFRQQLLYADDDAWLHGNFAQFLLCERDDPKSALVEVRRARALMDYGIARKTEAAAQVRAWSMQLAEGASTVAAATFDAASKLSPQPVEAYLSACYESPATRDLVRKAIKAGVLPDASEVDAISAAMYAEEHRDNSNLLGVYRMRVQSQAREGDVLMLGSAPDARGADGLTLWVTDDVQAQWRKTYGTSADKALMGQEIRVIGEPHRIRIDTGGTPATYATRMRVDAPQSILWAGDKPEATR</sequence>
<dbReference type="InterPro" id="IPR011990">
    <property type="entry name" value="TPR-like_helical_dom_sf"/>
</dbReference>
<keyword evidence="2" id="KW-1185">Reference proteome</keyword>
<dbReference type="Proteomes" id="UP000681317">
    <property type="component" value="Chromosome"/>
</dbReference>
<dbReference type="EMBL" id="AP024545">
    <property type="protein sequence ID" value="BCT91092.1"/>
    <property type="molecule type" value="Genomic_DNA"/>
</dbReference>
<dbReference type="PROSITE" id="PS51257">
    <property type="entry name" value="PROKAR_LIPOPROTEIN"/>
    <property type="match status" value="1"/>
</dbReference>
<reference evidence="1 2" key="1">
    <citation type="submission" date="2021-03" db="EMBL/GenBank/DDBJ databases">
        <title>Complete Genome Sequences of Two Lysobacter Strains Isolated from Sea Water (Lysobacter caseinilyticus) and Soil (Lysobacter helvus) in South Korea.</title>
        <authorList>
            <person name="Watanabe Y."/>
            <person name="Arakawa K."/>
        </authorList>
    </citation>
    <scope>NUCLEOTIDE SEQUENCE [LARGE SCALE GENOMIC DNA]</scope>
    <source>
        <strain evidence="1 2">KVB24</strain>
    </source>
</reference>